<dbReference type="InterPro" id="IPR012338">
    <property type="entry name" value="Beta-lactam/transpept-like"/>
</dbReference>
<dbReference type="SUPFAM" id="SSF49363">
    <property type="entry name" value="Purple acid phosphatase, N-terminal domain"/>
    <property type="match status" value="1"/>
</dbReference>
<dbReference type="SUPFAM" id="SSF56601">
    <property type="entry name" value="beta-lactamase/transpeptidase-like"/>
    <property type="match status" value="1"/>
</dbReference>
<evidence type="ECO:0000313" key="19">
    <source>
        <dbReference type="EMBL" id="PIS07871.1"/>
    </source>
</evidence>
<evidence type="ECO:0000256" key="4">
    <source>
        <dbReference type="ARBA" id="ARBA00022475"/>
    </source>
</evidence>
<dbReference type="NCBIfam" id="TIGR02074">
    <property type="entry name" value="PBP_1a_fam"/>
    <property type="match status" value="1"/>
</dbReference>
<dbReference type="GO" id="GO:0006508">
    <property type="term" value="P:proteolysis"/>
    <property type="evidence" value="ECO:0007669"/>
    <property type="project" value="UniProtKB-KW"/>
</dbReference>
<comment type="caution">
    <text evidence="19">The sequence shown here is derived from an EMBL/GenBank/DDBJ whole genome shotgun (WGS) entry which is preliminary data.</text>
</comment>
<dbReference type="Gene3D" id="1.10.3810.10">
    <property type="entry name" value="Biosynthetic peptidoglycan transglycosylase-like"/>
    <property type="match status" value="1"/>
</dbReference>
<comment type="similarity">
    <text evidence="3">In the N-terminal section; belongs to the glycosyltransferase 51 family.</text>
</comment>
<keyword evidence="17" id="KW-1133">Transmembrane helix</keyword>
<evidence type="ECO:0000256" key="9">
    <source>
        <dbReference type="ARBA" id="ARBA00022801"/>
    </source>
</evidence>
<dbReference type="AlphaFoldDB" id="A0A2H0W717"/>
<dbReference type="Pfam" id="PF17957">
    <property type="entry name" value="Big_7"/>
    <property type="match status" value="1"/>
</dbReference>
<dbReference type="GO" id="GO:0008955">
    <property type="term" value="F:peptidoglycan glycosyltransferase activity"/>
    <property type="evidence" value="ECO:0007669"/>
    <property type="project" value="UniProtKB-EC"/>
</dbReference>
<dbReference type="InterPro" id="IPR001264">
    <property type="entry name" value="Glyco_trans_51"/>
</dbReference>
<dbReference type="SUPFAM" id="SSF53955">
    <property type="entry name" value="Lysozyme-like"/>
    <property type="match status" value="1"/>
</dbReference>
<evidence type="ECO:0000256" key="3">
    <source>
        <dbReference type="ARBA" id="ARBA00007739"/>
    </source>
</evidence>
<keyword evidence="5" id="KW-0121">Carboxypeptidase</keyword>
<organism evidence="19 20">
    <name type="scientific">Candidatus Berkelbacteria bacterium CG10_big_fil_rev_8_21_14_0_10_43_13</name>
    <dbReference type="NCBI Taxonomy" id="1974514"/>
    <lineage>
        <taxon>Bacteria</taxon>
        <taxon>Candidatus Berkelbacteria</taxon>
    </lineage>
</organism>
<comment type="catalytic activity">
    <reaction evidence="16">
        <text>[GlcNAc-(1-&gt;4)-Mur2Ac(oyl-L-Ala-gamma-D-Glu-L-Lys-D-Ala-D-Ala)](n)-di-trans,octa-cis-undecaprenyl diphosphate + beta-D-GlcNAc-(1-&gt;4)-Mur2Ac(oyl-L-Ala-gamma-D-Glu-L-Lys-D-Ala-D-Ala)-di-trans,octa-cis-undecaprenyl diphosphate = [GlcNAc-(1-&gt;4)-Mur2Ac(oyl-L-Ala-gamma-D-Glu-L-Lys-D-Ala-D-Ala)](n+1)-di-trans,octa-cis-undecaprenyl diphosphate + di-trans,octa-cis-undecaprenyl diphosphate + H(+)</text>
        <dbReference type="Rhea" id="RHEA:23708"/>
        <dbReference type="Rhea" id="RHEA-COMP:9602"/>
        <dbReference type="Rhea" id="RHEA-COMP:9603"/>
        <dbReference type="ChEBI" id="CHEBI:15378"/>
        <dbReference type="ChEBI" id="CHEBI:58405"/>
        <dbReference type="ChEBI" id="CHEBI:60033"/>
        <dbReference type="ChEBI" id="CHEBI:78435"/>
        <dbReference type="EC" id="2.4.99.28"/>
    </reaction>
</comment>
<evidence type="ECO:0000256" key="11">
    <source>
        <dbReference type="ARBA" id="ARBA00022984"/>
    </source>
</evidence>
<dbReference type="GO" id="GO:0046872">
    <property type="term" value="F:metal ion binding"/>
    <property type="evidence" value="ECO:0007669"/>
    <property type="project" value="InterPro"/>
</dbReference>
<evidence type="ECO:0000256" key="12">
    <source>
        <dbReference type="ARBA" id="ARBA00023136"/>
    </source>
</evidence>
<evidence type="ECO:0000256" key="2">
    <source>
        <dbReference type="ARBA" id="ARBA00007090"/>
    </source>
</evidence>
<dbReference type="InterPro" id="IPR050396">
    <property type="entry name" value="Glycosyltr_51/Transpeptidase"/>
</dbReference>
<comment type="similarity">
    <text evidence="2">In the C-terminal section; belongs to the transpeptidase family.</text>
</comment>
<dbReference type="Proteomes" id="UP000231382">
    <property type="component" value="Unassembled WGS sequence"/>
</dbReference>
<evidence type="ECO:0000313" key="20">
    <source>
        <dbReference type="Proteomes" id="UP000231382"/>
    </source>
</evidence>
<dbReference type="Gene3D" id="3.40.710.10">
    <property type="entry name" value="DD-peptidase/beta-lactamase superfamily"/>
    <property type="match status" value="1"/>
</dbReference>
<dbReference type="InterPro" id="IPR001460">
    <property type="entry name" value="PCN-bd_Tpept"/>
</dbReference>
<evidence type="ECO:0000259" key="18">
    <source>
        <dbReference type="PROSITE" id="PS50853"/>
    </source>
</evidence>
<evidence type="ECO:0000256" key="10">
    <source>
        <dbReference type="ARBA" id="ARBA00022960"/>
    </source>
</evidence>
<dbReference type="GO" id="GO:0003993">
    <property type="term" value="F:acid phosphatase activity"/>
    <property type="evidence" value="ECO:0007669"/>
    <property type="project" value="InterPro"/>
</dbReference>
<dbReference type="EMBL" id="PEZW01000009">
    <property type="protein sequence ID" value="PIS07871.1"/>
    <property type="molecule type" value="Genomic_DNA"/>
</dbReference>
<keyword evidence="7" id="KW-0328">Glycosyltransferase</keyword>
<proteinExistence type="inferred from homology"/>
<dbReference type="InterPro" id="IPR013783">
    <property type="entry name" value="Ig-like_fold"/>
</dbReference>
<dbReference type="CDD" id="cd00063">
    <property type="entry name" value="FN3"/>
    <property type="match status" value="1"/>
</dbReference>
<keyword evidence="12 17" id="KW-0472">Membrane</keyword>
<name>A0A2H0W717_9BACT</name>
<dbReference type="InterPro" id="IPR036950">
    <property type="entry name" value="PBP_transglycosylase"/>
</dbReference>
<dbReference type="GO" id="GO:0030288">
    <property type="term" value="C:outer membrane-bounded periplasmic space"/>
    <property type="evidence" value="ECO:0007669"/>
    <property type="project" value="TreeGrafter"/>
</dbReference>
<evidence type="ECO:0000256" key="15">
    <source>
        <dbReference type="ARBA" id="ARBA00034000"/>
    </source>
</evidence>
<dbReference type="Pfam" id="PF00912">
    <property type="entry name" value="Transgly"/>
    <property type="match status" value="1"/>
</dbReference>
<sequence>MKFNLSGLKKRFNSVKKRFKFDMTRNPRPTKKRKKISWKKVFIVCGYVVLAFILVTAVTFAWFAKDLPTPEKIAQQQMAQSTKIYDRTGKVLLYQTGNEKRTIVKSDQISQTLKDATIATEDPGFYNNHGIEPIEILKAIGSKLIGKTNTLRGGSTITQQYVKNSFLTPDRSISRKIKEAIISIELEFMYSKDEILTMYLNEIPYGNANGGIEAAAQSYYGVSAKDLGLAESATLAAIPQAPTYYSPYGTHLDDLVGRKNYVLNQMVKHKKITKAEADAAKTEDTTTVGQLLQARRDPILAPHFSMYVLQQAVNEYGESAIQSQGLKIVTSLDWDKQQIAEEAITNGVPKLIKYGASNGALVAVDPKTGQILAMVGSADYFDTAIDGNFNVADAGRQPGSSFKPIVYATAFKQSDFSPSRILYDFTTNFGGTPPYIPQDDDGKNRGPVTVRDALAQSLNIPAVKVLGLAGIDEALKTAKDMGITSLTQRDRYGLSLVLGVGEVSPLEMASAYSTFANAGTHNETTPFLKVTDSSGKTLYDFDKDHPSGKQVLDPQIAYEMSSILSDNAARTPVFGSRSGLFLKERPVAAKTGTTSDFKDAWTDGYTPSLAVSVWTGNSNNKAMKKNGFGATLAAPIFHEFMTKALAGTAAEEFAKPDGIQTITVERYSNKLPDEHATATTTDIFATWQVPKEKENIYKQVTVCKGTNLIAPDGTNTALIETKVFADLHSEKPSNPNWENPVRAWAEANGLATTIPTGQCDVAAMSPTIHFVSPADKATVTGSTIITVTAIAPNGIANITYFIDDVQIGQTTSDPYTLKYDFNSISAGTHKLTAQISDVNAMTASADINITIATLSLDVSGLLAKSNTGTPPSATITWTTNLAANSSITYSTGTLPSVTKSDSIKTTSHSLTLTNLTAGKTYNYTVISTDNYGNTDTATGFFTTP</sequence>
<keyword evidence="14" id="KW-0961">Cell wall biogenesis/degradation</keyword>
<keyword evidence="6" id="KW-0645">Protease</keyword>
<dbReference type="GO" id="GO:0071555">
    <property type="term" value="P:cell wall organization"/>
    <property type="evidence" value="ECO:0007669"/>
    <property type="project" value="UniProtKB-KW"/>
</dbReference>
<dbReference type="GO" id="GO:0009002">
    <property type="term" value="F:serine-type D-Ala-D-Ala carboxypeptidase activity"/>
    <property type="evidence" value="ECO:0007669"/>
    <property type="project" value="UniProtKB-EC"/>
</dbReference>
<comment type="subcellular location">
    <subcellularLocation>
        <location evidence="1">Cell membrane</location>
    </subcellularLocation>
</comment>
<keyword evidence="9" id="KW-0378">Hydrolase</keyword>
<dbReference type="GO" id="GO:0008360">
    <property type="term" value="P:regulation of cell shape"/>
    <property type="evidence" value="ECO:0007669"/>
    <property type="project" value="UniProtKB-KW"/>
</dbReference>
<feature type="domain" description="Fibronectin type-III" evidence="18">
    <location>
        <begin position="857"/>
        <end position="944"/>
    </location>
</feature>
<evidence type="ECO:0000256" key="7">
    <source>
        <dbReference type="ARBA" id="ARBA00022676"/>
    </source>
</evidence>
<evidence type="ECO:0000256" key="17">
    <source>
        <dbReference type="SAM" id="Phobius"/>
    </source>
</evidence>
<dbReference type="PANTHER" id="PTHR32282:SF11">
    <property type="entry name" value="PENICILLIN-BINDING PROTEIN 1B"/>
    <property type="match status" value="1"/>
</dbReference>
<dbReference type="InterPro" id="IPR003961">
    <property type="entry name" value="FN3_dom"/>
</dbReference>
<comment type="catalytic activity">
    <reaction evidence="15">
        <text>Preferential cleavage: (Ac)2-L-Lys-D-Ala-|-D-Ala. Also transpeptidation of peptidyl-alanyl moieties that are N-acyl substituents of D-alanine.</text>
        <dbReference type="EC" id="3.4.16.4"/>
    </reaction>
</comment>
<gene>
    <name evidence="19" type="ORF">COT78_01405</name>
</gene>
<evidence type="ECO:0000256" key="14">
    <source>
        <dbReference type="ARBA" id="ARBA00023316"/>
    </source>
</evidence>
<dbReference type="GO" id="GO:0008658">
    <property type="term" value="F:penicillin binding"/>
    <property type="evidence" value="ECO:0007669"/>
    <property type="project" value="InterPro"/>
</dbReference>
<keyword evidence="8" id="KW-0808">Transferase</keyword>
<dbReference type="InterPro" id="IPR008963">
    <property type="entry name" value="Purple_acid_Pase-like_N"/>
</dbReference>
<accession>A0A2H0W717</accession>
<dbReference type="InterPro" id="IPR023346">
    <property type="entry name" value="Lysozyme-like_dom_sf"/>
</dbReference>
<keyword evidence="4" id="KW-1003">Cell membrane</keyword>
<evidence type="ECO:0000256" key="1">
    <source>
        <dbReference type="ARBA" id="ARBA00004236"/>
    </source>
</evidence>
<dbReference type="PROSITE" id="PS50853">
    <property type="entry name" value="FN3"/>
    <property type="match status" value="1"/>
</dbReference>
<keyword evidence="10" id="KW-0133">Cell shape</keyword>
<evidence type="ECO:0000256" key="5">
    <source>
        <dbReference type="ARBA" id="ARBA00022645"/>
    </source>
</evidence>
<evidence type="ECO:0000256" key="6">
    <source>
        <dbReference type="ARBA" id="ARBA00022670"/>
    </source>
</evidence>
<dbReference type="Pfam" id="PF00905">
    <property type="entry name" value="Transpeptidase"/>
    <property type="match status" value="1"/>
</dbReference>
<dbReference type="FunFam" id="1.10.3810.10:FF:000001">
    <property type="entry name" value="Penicillin-binding protein 1A"/>
    <property type="match status" value="1"/>
</dbReference>
<evidence type="ECO:0000256" key="13">
    <source>
        <dbReference type="ARBA" id="ARBA00023268"/>
    </source>
</evidence>
<evidence type="ECO:0000256" key="16">
    <source>
        <dbReference type="ARBA" id="ARBA00049902"/>
    </source>
</evidence>
<keyword evidence="17" id="KW-0812">Transmembrane</keyword>
<dbReference type="PANTHER" id="PTHR32282">
    <property type="entry name" value="BINDING PROTEIN TRANSPEPTIDASE, PUTATIVE-RELATED"/>
    <property type="match status" value="1"/>
</dbReference>
<protein>
    <recommendedName>
        <fullName evidence="18">Fibronectin type-III domain-containing protein</fullName>
    </recommendedName>
</protein>
<dbReference type="Gene3D" id="2.60.40.10">
    <property type="entry name" value="Immunoglobulins"/>
    <property type="match status" value="2"/>
</dbReference>
<dbReference type="GO" id="GO:0009252">
    <property type="term" value="P:peptidoglycan biosynthetic process"/>
    <property type="evidence" value="ECO:0007669"/>
    <property type="project" value="UniProtKB-KW"/>
</dbReference>
<evidence type="ECO:0000256" key="8">
    <source>
        <dbReference type="ARBA" id="ARBA00022679"/>
    </source>
</evidence>
<reference evidence="20" key="1">
    <citation type="submission" date="2017-09" db="EMBL/GenBank/DDBJ databases">
        <title>Depth-based differentiation of microbial function through sediment-hosted aquifers and enrichment of novel symbionts in the deep terrestrial subsurface.</title>
        <authorList>
            <person name="Probst A.J."/>
            <person name="Ladd B."/>
            <person name="Jarett J.K."/>
            <person name="Geller-Mcgrath D.E."/>
            <person name="Sieber C.M.K."/>
            <person name="Emerson J.B."/>
            <person name="Anantharaman K."/>
            <person name="Thomas B.C."/>
            <person name="Malmstrom R."/>
            <person name="Stieglmeier M."/>
            <person name="Klingl A."/>
            <person name="Woyke T."/>
            <person name="Ryan C.M."/>
            <person name="Banfield J.F."/>
        </authorList>
    </citation>
    <scope>NUCLEOTIDE SEQUENCE [LARGE SCALE GENOMIC DNA]</scope>
</reference>
<feature type="transmembrane region" description="Helical" evidence="17">
    <location>
        <begin position="41"/>
        <end position="63"/>
    </location>
</feature>
<keyword evidence="11" id="KW-0573">Peptidoglycan synthesis</keyword>
<dbReference type="GO" id="GO:0005886">
    <property type="term" value="C:plasma membrane"/>
    <property type="evidence" value="ECO:0007669"/>
    <property type="project" value="UniProtKB-SubCell"/>
</dbReference>
<keyword evidence="13" id="KW-0511">Multifunctional enzyme</keyword>